<protein>
    <submittedName>
        <fullName evidence="4">Signal transducer regulating beta-lactamase production, contains metallopeptidase domain</fullName>
    </submittedName>
</protein>
<feature type="transmembrane region" description="Helical" evidence="1">
    <location>
        <begin position="38"/>
        <end position="57"/>
    </location>
</feature>
<dbReference type="PANTHER" id="PTHR34978">
    <property type="entry name" value="POSSIBLE SENSOR-TRANSDUCER PROTEIN BLAR"/>
    <property type="match status" value="1"/>
</dbReference>
<dbReference type="AlphaFoldDB" id="A0A1M5X7P8"/>
<dbReference type="Proteomes" id="UP000183954">
    <property type="component" value="Unassembled WGS sequence"/>
</dbReference>
<feature type="domain" description="DUF4825" evidence="3">
    <location>
        <begin position="341"/>
        <end position="422"/>
    </location>
</feature>
<gene>
    <name evidence="4" type="ORF">SAMN02746098_01843</name>
</gene>
<dbReference type="CDD" id="cd07341">
    <property type="entry name" value="M56_BlaR1_MecR1_like"/>
    <property type="match status" value="1"/>
</dbReference>
<name>A0A1M5X7P8_9FIRM</name>
<dbReference type="Pfam" id="PF16107">
    <property type="entry name" value="DUF4825"/>
    <property type="match status" value="1"/>
</dbReference>
<keyword evidence="1" id="KW-0812">Transmembrane</keyword>
<organism evidence="4 5">
    <name type="scientific">Desulfosporosinus lacus DSM 15449</name>
    <dbReference type="NCBI Taxonomy" id="1121420"/>
    <lineage>
        <taxon>Bacteria</taxon>
        <taxon>Bacillati</taxon>
        <taxon>Bacillota</taxon>
        <taxon>Clostridia</taxon>
        <taxon>Eubacteriales</taxon>
        <taxon>Desulfitobacteriaceae</taxon>
        <taxon>Desulfosporosinus</taxon>
    </lineage>
</organism>
<evidence type="ECO:0000259" key="2">
    <source>
        <dbReference type="Pfam" id="PF05569"/>
    </source>
</evidence>
<dbReference type="OrthoDB" id="9804799at2"/>
<feature type="transmembrane region" description="Helical" evidence="1">
    <location>
        <begin position="214"/>
        <end position="235"/>
    </location>
</feature>
<sequence>MNTLQVVFTTILNMSITASFVAIGVIIARLMLKKMPRIFSYALWSAVLIRLILPVSFSSTFSFLTVIKPGTQHTTGALAYVPYNMGLMQTPGIDVGVDSINKVVNSPLPQAVQTASVNPMQIVMAVLSIVWVVGVALLIIYSVISYLKVINNVKTSTLVRDEIFETDRIVTPFVCGFIKPKIYIPTDISQSELPYILAHERVHIKRLDYLIKPFAFLVLSVHWFNPLMWLSFFLMSKDLEMSCDESVLKLFGDDETRANYSKSLLALATGKRQLISGSPLAFGESNTKARIKNVLSYKKPPSWVVVVTLIVTFVLVVLLTANPKNDLLATGVYSGFKTETLLANKTQYVGDNNKVVALIDAMPLPAGVVRNSVELQTSATPYSMTIHYTVSELEGQNNTYAFHNAIMLFSLVDNVDVIYSSILDITNSPNTSTSIFPHTREYTDQLLDGDVRDYANNTKTLIELIDRLNAPPDISKITAQGPNKDQIEAYLATIMSSPLISSNPQDYIKAHETEYNAILAMDHKALTYLFSEFKKGGQNGLKGQIMMNLCRTILGGEDIKTAVTPPQDWYDSYKGHIQRLVNENGIDWVHQKAPKGSLIRL</sequence>
<feature type="domain" description="Peptidase M56" evidence="2">
    <location>
        <begin position="10"/>
        <end position="293"/>
    </location>
</feature>
<keyword evidence="1" id="KW-1133">Transmembrane helix</keyword>
<evidence type="ECO:0000313" key="4">
    <source>
        <dbReference type="EMBL" id="SHH95829.1"/>
    </source>
</evidence>
<feature type="transmembrane region" description="Helical" evidence="1">
    <location>
        <begin position="302"/>
        <end position="321"/>
    </location>
</feature>
<dbReference type="InterPro" id="IPR032250">
    <property type="entry name" value="DUF4825"/>
</dbReference>
<evidence type="ECO:0000256" key="1">
    <source>
        <dbReference type="SAM" id="Phobius"/>
    </source>
</evidence>
<keyword evidence="5" id="KW-1185">Reference proteome</keyword>
<dbReference type="InterPro" id="IPR008756">
    <property type="entry name" value="Peptidase_M56"/>
</dbReference>
<accession>A0A1M5X7P8</accession>
<dbReference type="Pfam" id="PF05569">
    <property type="entry name" value="Peptidase_M56"/>
    <property type="match status" value="1"/>
</dbReference>
<feature type="transmembrane region" description="Helical" evidence="1">
    <location>
        <begin position="122"/>
        <end position="144"/>
    </location>
</feature>
<evidence type="ECO:0000313" key="5">
    <source>
        <dbReference type="Proteomes" id="UP000183954"/>
    </source>
</evidence>
<dbReference type="RefSeq" id="WP_073029447.1">
    <property type="nucleotide sequence ID" value="NZ_FQXJ01000006.1"/>
</dbReference>
<dbReference type="InterPro" id="IPR052173">
    <property type="entry name" value="Beta-lactam_resp_regulator"/>
</dbReference>
<dbReference type="PANTHER" id="PTHR34978:SF3">
    <property type="entry name" value="SLR0241 PROTEIN"/>
    <property type="match status" value="1"/>
</dbReference>
<dbReference type="EMBL" id="FQXJ01000006">
    <property type="protein sequence ID" value="SHH95829.1"/>
    <property type="molecule type" value="Genomic_DNA"/>
</dbReference>
<reference evidence="5" key="1">
    <citation type="submission" date="2016-11" db="EMBL/GenBank/DDBJ databases">
        <authorList>
            <person name="Varghese N."/>
            <person name="Submissions S."/>
        </authorList>
    </citation>
    <scope>NUCLEOTIDE SEQUENCE [LARGE SCALE GENOMIC DNA]</scope>
    <source>
        <strain evidence="5">DSM 15449</strain>
    </source>
</reference>
<evidence type="ECO:0000259" key="3">
    <source>
        <dbReference type="Pfam" id="PF16107"/>
    </source>
</evidence>
<proteinExistence type="predicted"/>
<keyword evidence="1" id="KW-0472">Membrane</keyword>
<dbReference type="STRING" id="1121420.SAMN02746098_01843"/>
<feature type="transmembrane region" description="Helical" evidence="1">
    <location>
        <begin position="6"/>
        <end position="31"/>
    </location>
</feature>